<organism evidence="1">
    <name type="scientific">uncultured Desulfobacterium sp</name>
    <dbReference type="NCBI Taxonomy" id="201089"/>
    <lineage>
        <taxon>Bacteria</taxon>
        <taxon>Pseudomonadati</taxon>
        <taxon>Thermodesulfobacteriota</taxon>
        <taxon>Desulfobacteria</taxon>
        <taxon>Desulfobacterales</taxon>
        <taxon>Desulfobacteriaceae</taxon>
        <taxon>Desulfobacterium</taxon>
        <taxon>environmental samples</taxon>
    </lineage>
</organism>
<dbReference type="EMBL" id="FR695872">
    <property type="protein sequence ID" value="CBX29621.1"/>
    <property type="molecule type" value="Genomic_DNA"/>
</dbReference>
<protein>
    <submittedName>
        <fullName evidence="1">Uncharacterized protein</fullName>
    </submittedName>
</protein>
<gene>
    <name evidence="1" type="ORF">N47_J06020</name>
</gene>
<evidence type="ECO:0000313" key="1">
    <source>
        <dbReference type="EMBL" id="CBX29621.1"/>
    </source>
</evidence>
<sequence length="74" mass="8391">MKKKLNKTGEMKLECQVGYLSKSPCRDCKLKNQLPDCFNNCKIISGLQAVLNDVISCSNNYSELETFSLSYQSF</sequence>
<name>E1YGC7_9BACT</name>
<dbReference type="AlphaFoldDB" id="E1YGC7"/>
<proteinExistence type="predicted"/>
<accession>E1YGC7</accession>
<reference evidence="1" key="1">
    <citation type="journal article" date="2011" name="Environ. Microbiol.">
        <title>Genomic insights into the metabolic potential of the polycyclic aromatic hydrocarbon degrading sulfate-reducing Deltaproteobacterium N47.</title>
        <authorList>
            <person name="Bergmann F."/>
            <person name="Selesi D."/>
            <person name="Weinmaier T."/>
            <person name="Tischler P."/>
            <person name="Rattei T."/>
            <person name="Meckenstock R.U."/>
        </authorList>
    </citation>
    <scope>NUCLEOTIDE SEQUENCE</scope>
</reference>